<protein>
    <submittedName>
        <fullName evidence="2">Uncharacterized protein</fullName>
    </submittedName>
</protein>
<feature type="region of interest" description="Disordered" evidence="1">
    <location>
        <begin position="95"/>
        <end position="152"/>
    </location>
</feature>
<dbReference type="Proteomes" id="UP000002258">
    <property type="component" value="Chromosome 4"/>
</dbReference>
<dbReference type="InParanoid" id="A3LSV3"/>
<evidence type="ECO:0000313" key="3">
    <source>
        <dbReference type="Proteomes" id="UP000002258"/>
    </source>
</evidence>
<dbReference type="HOGENOM" id="CLU_742097_0_0_1"/>
<dbReference type="GeneID" id="4838579"/>
<sequence>MECPFDDSVSYVSRDVSSAGLQSLYSVTENINFRERTKDVVFLEDKDKTTNRIISASSAAKIIEIEKYIENGTTRLMKLWKPSRKHRGTLILSEKNQTGNVETKSAVSSYHSATQTTPDQNTATQSGVSEGSAKNNPLHNISSCNSITSRHSKESKLPERAVRYFRWFSRLLKMPNSEPQQSSNCSVVSESAFIESAGAPTILTYDHPSLHNKLEQYFRNNSQENEKGFAPLQPDENITNTSVPVFPILGVWKRNNLDHTLWSRKDDFLIDASNCLDHGNRGSSEFEDEVFSPHTHRPSFKDVITIEGTENQDPELSLIDIEQEIRENLIRSRSRSRSRTINTTEKGIGKKVSMGSLSGSRIRFFQLESPTNK</sequence>
<reference evidence="2 3" key="1">
    <citation type="journal article" date="2007" name="Nat. Biotechnol.">
        <title>Genome sequence of the lignocellulose-bioconverting and xylose-fermenting yeast Pichia stipitis.</title>
        <authorList>
            <person name="Jeffries T.W."/>
            <person name="Grigoriev I.V."/>
            <person name="Grimwood J."/>
            <person name="Laplaza J.M."/>
            <person name="Aerts A."/>
            <person name="Salamov A."/>
            <person name="Schmutz J."/>
            <person name="Lindquist E."/>
            <person name="Dehal P."/>
            <person name="Shapiro H."/>
            <person name="Jin Y.S."/>
            <person name="Passoth V."/>
            <person name="Richardson P.M."/>
        </authorList>
    </citation>
    <scope>NUCLEOTIDE SEQUENCE [LARGE SCALE GENOMIC DNA]</scope>
    <source>
        <strain evidence="3">ATCC 58785 / CBS 6054 / NBRC 10063 / NRRL Y-11545</strain>
    </source>
</reference>
<accession>A3LSV3</accession>
<feature type="compositionally biased region" description="Polar residues" evidence="1">
    <location>
        <begin position="95"/>
        <end position="149"/>
    </location>
</feature>
<dbReference type="AlphaFoldDB" id="A3LSV3"/>
<organism evidence="2 3">
    <name type="scientific">Scheffersomyces stipitis (strain ATCC 58785 / CBS 6054 / NBRC 10063 / NRRL Y-11545)</name>
    <name type="common">Yeast</name>
    <name type="synonym">Pichia stipitis</name>
    <dbReference type="NCBI Taxonomy" id="322104"/>
    <lineage>
        <taxon>Eukaryota</taxon>
        <taxon>Fungi</taxon>
        <taxon>Dikarya</taxon>
        <taxon>Ascomycota</taxon>
        <taxon>Saccharomycotina</taxon>
        <taxon>Pichiomycetes</taxon>
        <taxon>Debaryomycetaceae</taxon>
        <taxon>Scheffersomyces</taxon>
    </lineage>
</organism>
<gene>
    <name evidence="2" type="ORF">PICST_31183</name>
</gene>
<proteinExistence type="predicted"/>
<name>A3LSV3_PICST</name>
<dbReference type="EMBL" id="CP000498">
    <property type="protein sequence ID" value="ABN65958.2"/>
    <property type="molecule type" value="Genomic_DNA"/>
</dbReference>
<feature type="region of interest" description="Disordered" evidence="1">
    <location>
        <begin position="333"/>
        <end position="352"/>
    </location>
</feature>
<dbReference type="KEGG" id="pic:PICST_31183"/>
<evidence type="ECO:0000313" key="2">
    <source>
        <dbReference type="EMBL" id="ABN65958.2"/>
    </source>
</evidence>
<evidence type="ECO:0000256" key="1">
    <source>
        <dbReference type="SAM" id="MobiDB-lite"/>
    </source>
</evidence>
<keyword evidence="3" id="KW-1185">Reference proteome</keyword>
<dbReference type="RefSeq" id="XP_001383987.2">
    <property type="nucleotide sequence ID" value="XM_001383950.1"/>
</dbReference>